<dbReference type="PANTHER" id="PTHR13627:SF33">
    <property type="entry name" value="LICD FAMILY PROTEIN"/>
    <property type="match status" value="1"/>
</dbReference>
<protein>
    <recommendedName>
        <fullName evidence="3">LicD family protein</fullName>
    </recommendedName>
</protein>
<dbReference type="HOGENOM" id="CLU_055052_0_0_1"/>
<evidence type="ECO:0008006" key="3">
    <source>
        <dbReference type="Google" id="ProtNLM"/>
    </source>
</evidence>
<dbReference type="OMA" id="GDWDMQE"/>
<proteinExistence type="predicted"/>
<accession>H3GUJ6</accession>
<dbReference type="Proteomes" id="UP000005238">
    <property type="component" value="Unassembled WGS sequence"/>
</dbReference>
<dbReference type="AlphaFoldDB" id="H3GUJ6"/>
<evidence type="ECO:0000313" key="1">
    <source>
        <dbReference type="EnsemblProtists" id="Phyra80906"/>
    </source>
</evidence>
<keyword evidence="2" id="KW-1185">Reference proteome</keyword>
<dbReference type="VEuPathDB" id="FungiDB:KRP22_4251"/>
<dbReference type="OrthoDB" id="444255at2759"/>
<evidence type="ECO:0000313" key="2">
    <source>
        <dbReference type="Proteomes" id="UP000005238"/>
    </source>
</evidence>
<name>H3GUJ6_PHYRM</name>
<dbReference type="STRING" id="164328.H3GUJ6"/>
<reference evidence="1" key="2">
    <citation type="submission" date="2015-06" db="UniProtKB">
        <authorList>
            <consortium name="EnsemblProtists"/>
        </authorList>
    </citation>
    <scope>IDENTIFICATION</scope>
    <source>
        <strain evidence="1">Pr102</strain>
    </source>
</reference>
<dbReference type="RefSeq" id="XP_067737423.1">
    <property type="nucleotide sequence ID" value="XM_067885227.1"/>
</dbReference>
<reference evidence="2" key="1">
    <citation type="journal article" date="2006" name="Science">
        <title>Phytophthora genome sequences uncover evolutionary origins and mechanisms of pathogenesis.</title>
        <authorList>
            <person name="Tyler B.M."/>
            <person name="Tripathy S."/>
            <person name="Zhang X."/>
            <person name="Dehal P."/>
            <person name="Jiang R.H."/>
            <person name="Aerts A."/>
            <person name="Arredondo F.D."/>
            <person name="Baxter L."/>
            <person name="Bensasson D."/>
            <person name="Beynon J.L."/>
            <person name="Chapman J."/>
            <person name="Damasceno C.M."/>
            <person name="Dorrance A.E."/>
            <person name="Dou D."/>
            <person name="Dickerman A.W."/>
            <person name="Dubchak I.L."/>
            <person name="Garbelotto M."/>
            <person name="Gijzen M."/>
            <person name="Gordon S.G."/>
            <person name="Govers F."/>
            <person name="Grunwald N.J."/>
            <person name="Huang W."/>
            <person name="Ivors K.L."/>
            <person name="Jones R.W."/>
            <person name="Kamoun S."/>
            <person name="Krampis K."/>
            <person name="Lamour K.H."/>
            <person name="Lee M.K."/>
            <person name="McDonald W.H."/>
            <person name="Medina M."/>
            <person name="Meijer H.J."/>
            <person name="Nordberg E.K."/>
            <person name="Maclean D.J."/>
            <person name="Ospina-Giraldo M.D."/>
            <person name="Morris P.F."/>
            <person name="Phuntumart V."/>
            <person name="Putnam N.H."/>
            <person name="Rash S."/>
            <person name="Rose J.K."/>
            <person name="Sakihama Y."/>
            <person name="Salamov A.A."/>
            <person name="Savidor A."/>
            <person name="Scheuring C.F."/>
            <person name="Smith B.M."/>
            <person name="Sobral B.W."/>
            <person name="Terry A."/>
            <person name="Torto-Alalibo T.A."/>
            <person name="Win J."/>
            <person name="Xu Z."/>
            <person name="Zhang H."/>
            <person name="Grigoriev I.V."/>
            <person name="Rokhsar D.S."/>
            <person name="Boore J.L."/>
        </authorList>
    </citation>
    <scope>NUCLEOTIDE SEQUENCE [LARGE SCALE GENOMIC DNA]</scope>
    <source>
        <strain evidence="2">Pr102</strain>
    </source>
</reference>
<organism evidence="1 2">
    <name type="scientific">Phytophthora ramorum</name>
    <name type="common">Sudden oak death agent</name>
    <dbReference type="NCBI Taxonomy" id="164328"/>
    <lineage>
        <taxon>Eukaryota</taxon>
        <taxon>Sar</taxon>
        <taxon>Stramenopiles</taxon>
        <taxon>Oomycota</taxon>
        <taxon>Peronosporomycetes</taxon>
        <taxon>Peronosporales</taxon>
        <taxon>Peronosporaceae</taxon>
        <taxon>Phytophthora</taxon>
    </lineage>
</organism>
<dbReference type="InParanoid" id="H3GUJ6"/>
<dbReference type="VEuPathDB" id="FungiDB:KRP23_14408"/>
<sequence>MPAAEGGDADNPGLEAVRAGQGRECLCRGVTALRALVVAVVCLVALDVVMVTNIFSGVIPEVEDGDICTTKMVNVSAIKYHSEHKYYDELKAAMVPGPIFREEHAKLCHKRTRITAKYNYCLPISGHKDAEACKAADRMDLLKLDAYKSICYASVLHMLLVEVYEELQATGNIPFLTFGSLLGAVRGGAMIPFTEDADIGFVGDLVKFDPLRLALRRKGYHIFHMGIWRVCVAPTHPLAGHLYDPSLPMSEDFDVPYVDLYKMKQIGIGNWDLQELNASNGSILLGEKVQPFSQVMINGMSFDTVQDPDFFLKEAYGDDYMTPKPRGTVHIE</sequence>
<dbReference type="EMBL" id="DS566051">
    <property type="status" value="NOT_ANNOTATED_CDS"/>
    <property type="molecule type" value="Genomic_DNA"/>
</dbReference>
<dbReference type="eggNOG" id="ENOG502SK7I">
    <property type="taxonomic scope" value="Eukaryota"/>
</dbReference>
<dbReference type="InterPro" id="IPR052613">
    <property type="entry name" value="LicD_transferase"/>
</dbReference>
<dbReference type="PANTHER" id="PTHR13627">
    <property type="entry name" value="FUKUTIN RELATED PROTEIN"/>
    <property type="match status" value="1"/>
</dbReference>
<dbReference type="GeneID" id="94221023"/>
<dbReference type="EnsemblProtists" id="Phyra80906">
    <property type="protein sequence ID" value="Phyra80906"/>
    <property type="gene ID" value="Phyra80906"/>
</dbReference>